<comment type="pathway">
    <text evidence="1">Cofactor biosynthesis; FAD biosynthesis; FAD from FMN: step 1/1.</text>
</comment>
<keyword evidence="15" id="KW-1185">Reference proteome</keyword>
<evidence type="ECO:0000256" key="2">
    <source>
        <dbReference type="ARBA" id="ARBA00012393"/>
    </source>
</evidence>
<comment type="catalytic activity">
    <reaction evidence="12">
        <text>FMN + ATP + H(+) = FAD + diphosphate</text>
        <dbReference type="Rhea" id="RHEA:17237"/>
        <dbReference type="ChEBI" id="CHEBI:15378"/>
        <dbReference type="ChEBI" id="CHEBI:30616"/>
        <dbReference type="ChEBI" id="CHEBI:33019"/>
        <dbReference type="ChEBI" id="CHEBI:57692"/>
        <dbReference type="ChEBI" id="CHEBI:58210"/>
        <dbReference type="EC" id="2.7.7.2"/>
    </reaction>
</comment>
<evidence type="ECO:0000256" key="6">
    <source>
        <dbReference type="ARBA" id="ARBA00022695"/>
    </source>
</evidence>
<evidence type="ECO:0000313" key="15">
    <source>
        <dbReference type="Proteomes" id="UP001204833"/>
    </source>
</evidence>
<dbReference type="GO" id="GO:0006747">
    <property type="term" value="P:FAD biosynthetic process"/>
    <property type="evidence" value="ECO:0007669"/>
    <property type="project" value="TreeGrafter"/>
</dbReference>
<dbReference type="Pfam" id="PF01507">
    <property type="entry name" value="PAPS_reduct"/>
    <property type="match status" value="2"/>
</dbReference>
<evidence type="ECO:0000256" key="12">
    <source>
        <dbReference type="ARBA" id="ARBA00049494"/>
    </source>
</evidence>
<dbReference type="PANTHER" id="PTHR23293:SF9">
    <property type="entry name" value="FAD SYNTHASE"/>
    <property type="match status" value="1"/>
</dbReference>
<feature type="domain" description="Phosphoadenosine phosphosulphate reductase" evidence="13">
    <location>
        <begin position="175"/>
        <end position="249"/>
    </location>
</feature>
<name>A0AAD5BCN0_9ASCO</name>
<dbReference type="PANTHER" id="PTHR23293">
    <property type="entry name" value="FAD SYNTHETASE-RELATED FMN ADENYLYLTRANSFERASE"/>
    <property type="match status" value="1"/>
</dbReference>
<keyword evidence="8" id="KW-0274">FAD</keyword>
<dbReference type="Proteomes" id="UP001204833">
    <property type="component" value="Unassembled WGS sequence"/>
</dbReference>
<keyword evidence="6" id="KW-0548">Nucleotidyltransferase</keyword>
<feature type="domain" description="Phosphoadenosine phosphosulphate reductase" evidence="13">
    <location>
        <begin position="76"/>
        <end position="157"/>
    </location>
</feature>
<evidence type="ECO:0000256" key="11">
    <source>
        <dbReference type="ARBA" id="ARBA00031871"/>
    </source>
</evidence>
<keyword evidence="4" id="KW-0288">FMN</keyword>
<protein>
    <recommendedName>
        <fullName evidence="2">FAD synthase</fullName>
        <ecNumber evidence="2">2.7.7.2</ecNumber>
    </recommendedName>
    <alternativeName>
        <fullName evidence="10">FAD pyrophosphorylase</fullName>
    </alternativeName>
    <alternativeName>
        <fullName evidence="11">FMN adenylyltransferase</fullName>
    </alternativeName>
</protein>
<evidence type="ECO:0000256" key="7">
    <source>
        <dbReference type="ARBA" id="ARBA00022741"/>
    </source>
</evidence>
<evidence type="ECO:0000256" key="8">
    <source>
        <dbReference type="ARBA" id="ARBA00022827"/>
    </source>
</evidence>
<evidence type="ECO:0000256" key="5">
    <source>
        <dbReference type="ARBA" id="ARBA00022679"/>
    </source>
</evidence>
<dbReference type="InterPro" id="IPR014729">
    <property type="entry name" value="Rossmann-like_a/b/a_fold"/>
</dbReference>
<evidence type="ECO:0000256" key="3">
    <source>
        <dbReference type="ARBA" id="ARBA00022630"/>
    </source>
</evidence>
<dbReference type="CDD" id="cd23948">
    <property type="entry name" value="FAD_synthase"/>
    <property type="match status" value="1"/>
</dbReference>
<dbReference type="EC" id="2.7.7.2" evidence="2"/>
<reference evidence="14 15" key="1">
    <citation type="journal article" date="2022" name="DNA Res.">
        <title>Genome analysis of five recently described species of the CUG-Ser clade uncovers Candida theae as a new hybrid lineage with pathogenic potential in the Candida parapsilosis species complex.</title>
        <authorList>
            <person name="Mixao V."/>
            <person name="Del Olmo V."/>
            <person name="Hegedusova E."/>
            <person name="Saus E."/>
            <person name="Pryszcz L."/>
            <person name="Cillingova A."/>
            <person name="Nosek J."/>
            <person name="Gabaldon T."/>
        </authorList>
    </citation>
    <scope>NUCLEOTIDE SEQUENCE [LARGE SCALE GENOMIC DNA]</scope>
    <source>
        <strain evidence="14 15">CBS 12239</strain>
    </source>
</reference>
<comment type="caution">
    <text evidence="14">The sequence shown here is derived from an EMBL/GenBank/DDBJ whole genome shotgun (WGS) entry which is preliminary data.</text>
</comment>
<dbReference type="Gene3D" id="3.40.50.620">
    <property type="entry name" value="HUPs"/>
    <property type="match status" value="1"/>
</dbReference>
<dbReference type="SUPFAM" id="SSF52402">
    <property type="entry name" value="Adenine nucleotide alpha hydrolases-like"/>
    <property type="match status" value="1"/>
</dbReference>
<keyword evidence="5" id="KW-0808">Transferase</keyword>
<dbReference type="GO" id="GO:0005524">
    <property type="term" value="F:ATP binding"/>
    <property type="evidence" value="ECO:0007669"/>
    <property type="project" value="UniProtKB-KW"/>
</dbReference>
<evidence type="ECO:0000256" key="4">
    <source>
        <dbReference type="ARBA" id="ARBA00022643"/>
    </source>
</evidence>
<proteinExistence type="predicted"/>
<sequence length="287" mass="33251">MTQELTQQQIGFFERCKECYHLVQNFLNDTLPNGLVSPRHNDYEYDPDLRQKVKEKITSSMEKLEKSINLHGLKEIAISYNGGKDCLVMLILLLASIYKKFLGTHEANRGESFYSSGIIPHDYKLDSIYVNAETPFPQLTKFITQSTEYYHLNPVYIKDSIKNGFEHYLNEINTNIKSVVVGIRHTDPYGEQLEDEQRTDSDWPSFLRIHPILDWKYVEIWDFLVGSDVDYCSLYDEGYTSLGGVNTTIPNPKLLIPSEEKNKYLPAYMLKDNADALERLGRVKSRK</sequence>
<evidence type="ECO:0000256" key="1">
    <source>
        <dbReference type="ARBA" id="ARBA00004726"/>
    </source>
</evidence>
<dbReference type="EMBL" id="JAIHNG010000130">
    <property type="protein sequence ID" value="KAI5955526.1"/>
    <property type="molecule type" value="Genomic_DNA"/>
</dbReference>
<dbReference type="GO" id="GO:0003919">
    <property type="term" value="F:FMN adenylyltransferase activity"/>
    <property type="evidence" value="ECO:0007669"/>
    <property type="project" value="UniProtKB-EC"/>
</dbReference>
<keyword evidence="7" id="KW-0547">Nucleotide-binding</keyword>
<dbReference type="RefSeq" id="XP_051607869.1">
    <property type="nucleotide sequence ID" value="XM_051753101.1"/>
</dbReference>
<evidence type="ECO:0000256" key="10">
    <source>
        <dbReference type="ARBA" id="ARBA00031145"/>
    </source>
</evidence>
<keyword evidence="9" id="KW-0067">ATP-binding</keyword>
<evidence type="ECO:0000259" key="13">
    <source>
        <dbReference type="Pfam" id="PF01507"/>
    </source>
</evidence>
<gene>
    <name evidence="14" type="ORF">KGF57_003659</name>
</gene>
<keyword evidence="3" id="KW-0285">Flavoprotein</keyword>
<organism evidence="14 15">
    <name type="scientific">Candida theae</name>
    <dbReference type="NCBI Taxonomy" id="1198502"/>
    <lineage>
        <taxon>Eukaryota</taxon>
        <taxon>Fungi</taxon>
        <taxon>Dikarya</taxon>
        <taxon>Ascomycota</taxon>
        <taxon>Saccharomycotina</taxon>
        <taxon>Pichiomycetes</taxon>
        <taxon>Debaryomycetaceae</taxon>
        <taxon>Candida/Lodderomyces clade</taxon>
        <taxon>Candida</taxon>
    </lineage>
</organism>
<accession>A0AAD5BCN0</accession>
<dbReference type="InterPro" id="IPR002500">
    <property type="entry name" value="PAPS_reduct_dom"/>
</dbReference>
<dbReference type="GeneID" id="76151717"/>
<dbReference type="AlphaFoldDB" id="A0AAD5BCN0"/>
<evidence type="ECO:0000313" key="14">
    <source>
        <dbReference type="EMBL" id="KAI5955526.1"/>
    </source>
</evidence>
<dbReference type="FunFam" id="3.40.50.620:FF:000187">
    <property type="entry name" value="Probable FAD synthetase"/>
    <property type="match status" value="1"/>
</dbReference>
<evidence type="ECO:0000256" key="9">
    <source>
        <dbReference type="ARBA" id="ARBA00022840"/>
    </source>
</evidence>